<dbReference type="Proteomes" id="UP000801492">
    <property type="component" value="Unassembled WGS sequence"/>
</dbReference>
<protein>
    <recommendedName>
        <fullName evidence="5">Sanpodo</fullName>
    </recommendedName>
</protein>
<keyword evidence="2" id="KW-0812">Transmembrane</keyword>
<evidence type="ECO:0008006" key="5">
    <source>
        <dbReference type="Google" id="ProtNLM"/>
    </source>
</evidence>
<keyword evidence="2" id="KW-1133">Transmembrane helix</keyword>
<feature type="region of interest" description="Disordered" evidence="1">
    <location>
        <begin position="314"/>
        <end position="362"/>
    </location>
</feature>
<feature type="compositionally biased region" description="Polar residues" evidence="1">
    <location>
        <begin position="33"/>
        <end position="47"/>
    </location>
</feature>
<feature type="compositionally biased region" description="Polar residues" evidence="1">
    <location>
        <begin position="314"/>
        <end position="330"/>
    </location>
</feature>
<evidence type="ECO:0000313" key="4">
    <source>
        <dbReference type="Proteomes" id="UP000801492"/>
    </source>
</evidence>
<dbReference type="AlphaFoldDB" id="A0A8K0GI76"/>
<dbReference type="EMBL" id="VTPC01002330">
    <property type="protein sequence ID" value="KAF2900226.1"/>
    <property type="molecule type" value="Genomic_DNA"/>
</dbReference>
<evidence type="ECO:0000256" key="2">
    <source>
        <dbReference type="SAM" id="Phobius"/>
    </source>
</evidence>
<feature type="transmembrane region" description="Helical" evidence="2">
    <location>
        <begin position="487"/>
        <end position="510"/>
    </location>
</feature>
<accession>A0A8K0GI76</accession>
<name>A0A8K0GI76_IGNLU</name>
<sequence length="565" mass="64110">MANSDNQQNYYSNPAFCQQSEFYNYSLCKSPGKSLSPQRNQSQTWIRQSPVGAQSPVRVSDNNSQNVRDLPPKPGPKPAKYISNNEQYQEQDFYEEMIVDDTGFVKQKKIVIVSSSNDNKNGNSRYACVPQNDNQIQQQNNGNRYAVIPSVIDEDLSRNHVTNQKNRYEYIQIQKQDTNHNQPISKNDYHEEEFELGNRRVHRYAVIPAEEETELTSSNKGRYDACSENSTQNYRYAVVPRYQKPNQQRRYEYIDSIQDNYEQSPRRVQEERCVQNGNNSQLLNRVTSPKAVRKPANPYATQKLYELLSTPPKSYQIQHSQTPQKVTSPHSPRKPITPSSTDPFITPRKTPHKVMREKTPKAQQKLNYALSTRQTAQDKRHTAIVTPICSSPVQSVYSETTYSNKSESWMNLSGNKQPVHVTLTVAAVMMLLCGGLTSCLCFYMVSVMGRLYFLDFGIVSGFACLVLGLLGFRSRNHYYWLPNRNYISGYIILTLCSLLTCVGLLVLLFMQPKPGSPLADMTSGAVCGISVLSLILATAGVMTSYCCKLPPPDNRVEHCARGFTV</sequence>
<evidence type="ECO:0000313" key="3">
    <source>
        <dbReference type="EMBL" id="KAF2900226.1"/>
    </source>
</evidence>
<dbReference type="OrthoDB" id="8186197at2759"/>
<proteinExistence type="predicted"/>
<feature type="region of interest" description="Disordered" evidence="1">
    <location>
        <begin position="32"/>
        <end position="82"/>
    </location>
</feature>
<comment type="caution">
    <text evidence="3">The sequence shown here is derived from an EMBL/GenBank/DDBJ whole genome shotgun (WGS) entry which is preliminary data.</text>
</comment>
<feature type="transmembrane region" description="Helical" evidence="2">
    <location>
        <begin position="522"/>
        <end position="545"/>
    </location>
</feature>
<reference evidence="3" key="1">
    <citation type="submission" date="2019-08" db="EMBL/GenBank/DDBJ databases">
        <title>The genome of the North American firefly Photinus pyralis.</title>
        <authorList>
            <consortium name="Photinus pyralis genome working group"/>
            <person name="Fallon T.R."/>
            <person name="Sander Lower S.E."/>
            <person name="Weng J.-K."/>
        </authorList>
    </citation>
    <scope>NUCLEOTIDE SEQUENCE</scope>
    <source>
        <strain evidence="3">TRF0915ILg1</strain>
        <tissue evidence="3">Whole body</tissue>
    </source>
</reference>
<dbReference type="SUPFAM" id="SSF103473">
    <property type="entry name" value="MFS general substrate transporter"/>
    <property type="match status" value="1"/>
</dbReference>
<keyword evidence="2" id="KW-0472">Membrane</keyword>
<feature type="transmembrane region" description="Helical" evidence="2">
    <location>
        <begin position="421"/>
        <end position="445"/>
    </location>
</feature>
<gene>
    <name evidence="3" type="ORF">ILUMI_05961</name>
</gene>
<organism evidence="3 4">
    <name type="scientific">Ignelater luminosus</name>
    <name type="common">Cucubano</name>
    <name type="synonym">Pyrophorus luminosus</name>
    <dbReference type="NCBI Taxonomy" id="2038154"/>
    <lineage>
        <taxon>Eukaryota</taxon>
        <taxon>Metazoa</taxon>
        <taxon>Ecdysozoa</taxon>
        <taxon>Arthropoda</taxon>
        <taxon>Hexapoda</taxon>
        <taxon>Insecta</taxon>
        <taxon>Pterygota</taxon>
        <taxon>Neoptera</taxon>
        <taxon>Endopterygota</taxon>
        <taxon>Coleoptera</taxon>
        <taxon>Polyphaga</taxon>
        <taxon>Elateriformia</taxon>
        <taxon>Elateroidea</taxon>
        <taxon>Elateridae</taxon>
        <taxon>Agrypninae</taxon>
        <taxon>Pyrophorini</taxon>
        <taxon>Ignelater</taxon>
    </lineage>
</organism>
<keyword evidence="4" id="KW-1185">Reference proteome</keyword>
<feature type="transmembrane region" description="Helical" evidence="2">
    <location>
        <begin position="452"/>
        <end position="472"/>
    </location>
</feature>
<dbReference type="InterPro" id="IPR036259">
    <property type="entry name" value="MFS_trans_sf"/>
</dbReference>
<evidence type="ECO:0000256" key="1">
    <source>
        <dbReference type="SAM" id="MobiDB-lite"/>
    </source>
</evidence>